<dbReference type="SUPFAM" id="SSF102114">
    <property type="entry name" value="Radical SAM enzymes"/>
    <property type="match status" value="1"/>
</dbReference>
<dbReference type="Proteomes" id="UP000287865">
    <property type="component" value="Unassembled WGS sequence"/>
</dbReference>
<dbReference type="SFLD" id="SFLDS00029">
    <property type="entry name" value="Radical_SAM"/>
    <property type="match status" value="1"/>
</dbReference>
<dbReference type="SFLD" id="SFLDG01386">
    <property type="entry name" value="main_SPASM_domain-containing"/>
    <property type="match status" value="1"/>
</dbReference>
<feature type="domain" description="Radical SAM core" evidence="6">
    <location>
        <begin position="2"/>
        <end position="232"/>
    </location>
</feature>
<reference evidence="7 9" key="2">
    <citation type="submission" date="2018-06" db="EMBL/GenBank/DDBJ databases">
        <title>Genomic Encyclopedia of Type Strains, Phase III (KMG-III): the genomes of soil and plant-associated and newly described type strains.</title>
        <authorList>
            <person name="Whitman W."/>
        </authorList>
    </citation>
    <scope>NUCLEOTIDE SEQUENCE [LARGE SCALE GENOMIC DNA]</scope>
    <source>
        <strain evidence="7 9">CGMCC 1.15366</strain>
    </source>
</reference>
<keyword evidence="3" id="KW-0479">Metal-binding</keyword>
<dbReference type="InterPro" id="IPR023867">
    <property type="entry name" value="Sulphatase_maturase_rSAM"/>
</dbReference>
<dbReference type="InterPro" id="IPR007197">
    <property type="entry name" value="rSAM"/>
</dbReference>
<dbReference type="GO" id="GO:0046872">
    <property type="term" value="F:metal ion binding"/>
    <property type="evidence" value="ECO:0007669"/>
    <property type="project" value="UniProtKB-KW"/>
</dbReference>
<keyword evidence="2" id="KW-0949">S-adenosyl-L-methionine</keyword>
<evidence type="ECO:0000313" key="10">
    <source>
        <dbReference type="Proteomes" id="UP000287865"/>
    </source>
</evidence>
<dbReference type="InterPro" id="IPR013785">
    <property type="entry name" value="Aldolase_TIM"/>
</dbReference>
<dbReference type="EMBL" id="QLMD01000029">
    <property type="protein sequence ID" value="RAJ92888.1"/>
    <property type="molecule type" value="Genomic_DNA"/>
</dbReference>
<dbReference type="GO" id="GO:0051536">
    <property type="term" value="F:iron-sulfur cluster binding"/>
    <property type="evidence" value="ECO:0007669"/>
    <property type="project" value="UniProtKB-KW"/>
</dbReference>
<gene>
    <name evidence="7" type="ORF">B0I24_1293</name>
    <name evidence="8" type="ORF">CWE07_14225</name>
</gene>
<proteinExistence type="predicted"/>
<accession>A0A327WNX7</accession>
<sequence>MALQLDTALIKTASRCNYDCSYCYVYQGKDTSWRAQPKRMGLDVIDSLVDRLIHQANAQAAGFAIVLHGGEPLLLGLENLTILVKKLREKLDSQRYPISLQTNGALLNKEFLDLFSKEKVSVSVSIDGDQGANDIARVDVNGKTTFSKTIKGIQALRSHTDSEFLFAGTLSVIQPSIPAKITYDFLKSIGSPNMDFLMQDGNHDRLPQGKSSFKSTEYGDWLCELFECYTSDSSPVPIRFFDDIVRLILGDSGTKEGQGTDPYGILIFETDGEIRKNDTLRSSFDGADFFTSRWNVRDTKISEVLSSKEFSEYARMQIPICESCNSCEYLSVCGGGMPLYRWSESNGYDSPSVYCHDHMKIIRSVKERLLLEGVECT</sequence>
<comment type="cofactor">
    <cofactor evidence="1">
        <name>[4Fe-4S] cluster</name>
        <dbReference type="ChEBI" id="CHEBI:49883"/>
    </cofactor>
</comment>
<keyword evidence="5" id="KW-0411">Iron-sulfur</keyword>
<dbReference type="EMBL" id="PIPK01000026">
    <property type="protein sequence ID" value="RUO18069.1"/>
    <property type="molecule type" value="Genomic_DNA"/>
</dbReference>
<dbReference type="OrthoDB" id="9782387at2"/>
<dbReference type="PANTHER" id="PTHR43273:SF8">
    <property type="entry name" value="RADICAL SAM DOMAIN PROTEIN"/>
    <property type="match status" value="1"/>
</dbReference>
<dbReference type="Proteomes" id="UP000249203">
    <property type="component" value="Unassembled WGS sequence"/>
</dbReference>
<keyword evidence="10" id="KW-1185">Reference proteome</keyword>
<name>A0A327WNX7_9GAMM</name>
<reference evidence="8 10" key="1">
    <citation type="journal article" date="2018" name="Front. Microbiol.">
        <title>Genome-Based Analysis Reveals the Taxonomy and Diversity of the Family Idiomarinaceae.</title>
        <authorList>
            <person name="Liu Y."/>
            <person name="Lai Q."/>
            <person name="Shao Z."/>
        </authorList>
    </citation>
    <scope>NUCLEOTIDE SEQUENCE [LARGE SCALE GENOMIC DNA]</scope>
    <source>
        <strain evidence="8 10">CF12-14</strain>
    </source>
</reference>
<evidence type="ECO:0000256" key="1">
    <source>
        <dbReference type="ARBA" id="ARBA00001966"/>
    </source>
</evidence>
<organism evidence="7 9">
    <name type="scientific">Aliidiomarina maris</name>
    <dbReference type="NCBI Taxonomy" id="531312"/>
    <lineage>
        <taxon>Bacteria</taxon>
        <taxon>Pseudomonadati</taxon>
        <taxon>Pseudomonadota</taxon>
        <taxon>Gammaproteobacteria</taxon>
        <taxon>Alteromonadales</taxon>
        <taxon>Idiomarinaceae</taxon>
        <taxon>Aliidiomarina</taxon>
    </lineage>
</organism>
<evidence type="ECO:0000313" key="7">
    <source>
        <dbReference type="EMBL" id="RAJ92888.1"/>
    </source>
</evidence>
<comment type="caution">
    <text evidence="7">The sequence shown here is derived from an EMBL/GenBank/DDBJ whole genome shotgun (WGS) entry which is preliminary data.</text>
</comment>
<dbReference type="SFLD" id="SFLDG01072">
    <property type="entry name" value="dehydrogenase_like"/>
    <property type="match status" value="1"/>
</dbReference>
<dbReference type="AlphaFoldDB" id="A0A327WNX7"/>
<dbReference type="Pfam" id="PF04055">
    <property type="entry name" value="Radical_SAM"/>
    <property type="match status" value="1"/>
</dbReference>
<dbReference type="CDD" id="cd01335">
    <property type="entry name" value="Radical_SAM"/>
    <property type="match status" value="1"/>
</dbReference>
<evidence type="ECO:0000256" key="4">
    <source>
        <dbReference type="ARBA" id="ARBA00023004"/>
    </source>
</evidence>
<evidence type="ECO:0000256" key="3">
    <source>
        <dbReference type="ARBA" id="ARBA00022723"/>
    </source>
</evidence>
<dbReference type="SFLD" id="SFLDG01067">
    <property type="entry name" value="SPASM/twitch_domain_containing"/>
    <property type="match status" value="1"/>
</dbReference>
<dbReference type="GO" id="GO:0016491">
    <property type="term" value="F:oxidoreductase activity"/>
    <property type="evidence" value="ECO:0007669"/>
    <property type="project" value="InterPro"/>
</dbReference>
<evidence type="ECO:0000313" key="8">
    <source>
        <dbReference type="EMBL" id="RUO18069.1"/>
    </source>
</evidence>
<dbReference type="Gene3D" id="3.20.20.70">
    <property type="entry name" value="Aldolase class I"/>
    <property type="match status" value="1"/>
</dbReference>
<evidence type="ECO:0000256" key="2">
    <source>
        <dbReference type="ARBA" id="ARBA00022691"/>
    </source>
</evidence>
<dbReference type="PANTHER" id="PTHR43273">
    <property type="entry name" value="ANAEROBIC SULFATASE-MATURATING ENZYME HOMOLOG ASLB-RELATED"/>
    <property type="match status" value="1"/>
</dbReference>
<dbReference type="NCBIfam" id="NF041707">
    <property type="entry name" value="rSAM_YhhB"/>
    <property type="match status" value="1"/>
</dbReference>
<evidence type="ECO:0000259" key="6">
    <source>
        <dbReference type="PROSITE" id="PS51918"/>
    </source>
</evidence>
<evidence type="ECO:0000256" key="5">
    <source>
        <dbReference type="ARBA" id="ARBA00023014"/>
    </source>
</evidence>
<protein>
    <submittedName>
        <fullName evidence="8">Radical SAM protein</fullName>
    </submittedName>
</protein>
<dbReference type="PROSITE" id="PS51918">
    <property type="entry name" value="RADICAL_SAM"/>
    <property type="match status" value="1"/>
</dbReference>
<evidence type="ECO:0000313" key="9">
    <source>
        <dbReference type="Proteomes" id="UP000249203"/>
    </source>
</evidence>
<keyword evidence="4" id="KW-0408">Iron</keyword>
<dbReference type="RefSeq" id="WP_111570604.1">
    <property type="nucleotide sequence ID" value="NZ_PIPK01000026.1"/>
</dbReference>
<dbReference type="InterPro" id="IPR058240">
    <property type="entry name" value="rSAM_sf"/>
</dbReference>